<reference evidence="1 2" key="1">
    <citation type="journal article" date="2007" name="Proc. Natl. Acad. Sci. U.S.A.">
        <title>Characterization of a marine gammaproteobacterium capable of aerobic anoxygenic photosynthesis.</title>
        <authorList>
            <person name="Fuchs B.M."/>
            <person name="Spring S."/>
            <person name="Teeling H."/>
            <person name="Quast C."/>
            <person name="Wulf J."/>
            <person name="Schattenhofer M."/>
            <person name="Yan S."/>
            <person name="Ferriera S."/>
            <person name="Johnson J."/>
            <person name="Glockner F.O."/>
            <person name="Amann R."/>
        </authorList>
    </citation>
    <scope>NUCLEOTIDE SEQUENCE [LARGE SCALE GENOMIC DNA]</scope>
    <source>
        <strain evidence="1">KT71</strain>
    </source>
</reference>
<protein>
    <submittedName>
        <fullName evidence="1">Glutaredoxin-like domain protein</fullName>
    </submittedName>
</protein>
<evidence type="ECO:0000313" key="1">
    <source>
        <dbReference type="EMBL" id="EAQ97872.2"/>
    </source>
</evidence>
<dbReference type="AlphaFoldDB" id="A4A878"/>
<dbReference type="EMBL" id="AAOA02000001">
    <property type="protein sequence ID" value="EAQ97872.2"/>
    <property type="molecule type" value="Genomic_DNA"/>
</dbReference>
<dbReference type="PANTHER" id="PTHR33558">
    <property type="entry name" value="GLUTAREDOXIN-LIKE PROTEIN C5ORF63 HOMOLOG"/>
    <property type="match status" value="1"/>
</dbReference>
<comment type="caution">
    <text evidence="1">The sequence shown here is derived from an EMBL/GenBank/DDBJ whole genome shotgun (WGS) entry which is preliminary data.</text>
</comment>
<dbReference type="PANTHER" id="PTHR33558:SF1">
    <property type="entry name" value="GLUTAREDOXIN-LIKE PROTEIN C5ORF63 HOMOLOG"/>
    <property type="match status" value="1"/>
</dbReference>
<dbReference type="InterPro" id="IPR008554">
    <property type="entry name" value="Glutaredoxin-like"/>
</dbReference>
<dbReference type="SUPFAM" id="SSF52833">
    <property type="entry name" value="Thioredoxin-like"/>
    <property type="match status" value="1"/>
</dbReference>
<evidence type="ECO:0000313" key="2">
    <source>
        <dbReference type="Proteomes" id="UP000019205"/>
    </source>
</evidence>
<dbReference type="InterPro" id="IPR052565">
    <property type="entry name" value="Glutaredoxin-like_YDR286C"/>
</dbReference>
<dbReference type="Pfam" id="PF05768">
    <property type="entry name" value="Glrx-like"/>
    <property type="match status" value="1"/>
</dbReference>
<gene>
    <name evidence="1" type="ORF">KT71_14949</name>
</gene>
<name>A4A878_9GAMM</name>
<dbReference type="Gene3D" id="3.40.30.10">
    <property type="entry name" value="Glutaredoxin"/>
    <property type="match status" value="1"/>
</dbReference>
<dbReference type="eggNOG" id="COG0695">
    <property type="taxonomic scope" value="Bacteria"/>
</dbReference>
<keyword evidence="2" id="KW-1185">Reference proteome</keyword>
<accession>A4A878</accession>
<dbReference type="STRING" id="314285.KT71_14949"/>
<reference evidence="1 2" key="2">
    <citation type="journal article" date="2009" name="PLoS ONE">
        <title>The photosynthetic apparatus and its regulation in the aerobic gammaproteobacterium Congregibacter litoralis gen. nov., sp. nov.</title>
        <authorList>
            <person name="Spring S."/>
            <person name="Lunsdorf H."/>
            <person name="Fuchs B.M."/>
            <person name="Tindall B.J."/>
        </authorList>
    </citation>
    <scope>NUCLEOTIDE SEQUENCE [LARGE SCALE GENOMIC DNA]</scope>
    <source>
        <strain evidence="1">KT71</strain>
    </source>
</reference>
<organism evidence="1 2">
    <name type="scientific">Congregibacter litoralis KT71</name>
    <dbReference type="NCBI Taxonomy" id="314285"/>
    <lineage>
        <taxon>Bacteria</taxon>
        <taxon>Pseudomonadati</taxon>
        <taxon>Pseudomonadota</taxon>
        <taxon>Gammaproteobacteria</taxon>
        <taxon>Cellvibrionales</taxon>
        <taxon>Halieaceae</taxon>
        <taxon>Congregibacter</taxon>
    </lineage>
</organism>
<dbReference type="InterPro" id="IPR036249">
    <property type="entry name" value="Thioredoxin-like_sf"/>
</dbReference>
<proteinExistence type="predicted"/>
<sequence>MDETTLILYSTEGCHLCEDAEALLAAAQAQHASLRWSVVDIANDDTLFERYGWLIPVLRAETSAEAENSGGELRWPFDGPALDRFLCDSGVLP</sequence>
<dbReference type="HOGENOM" id="CLU_125054_4_0_6"/>
<dbReference type="Proteomes" id="UP000019205">
    <property type="component" value="Chromosome"/>
</dbReference>